<gene>
    <name evidence="1" type="ORF">EXE63_17940</name>
</gene>
<keyword evidence="2" id="KW-1185">Reference proteome</keyword>
<dbReference type="EMBL" id="CP038799">
    <property type="protein sequence ID" value="QIV82549.1"/>
    <property type="molecule type" value="Genomic_DNA"/>
</dbReference>
<dbReference type="Proteomes" id="UP000501849">
    <property type="component" value="Chromosome"/>
</dbReference>
<evidence type="ECO:0000313" key="2">
    <source>
        <dbReference type="Proteomes" id="UP000501849"/>
    </source>
</evidence>
<reference evidence="1 2" key="1">
    <citation type="submission" date="2019-04" db="EMBL/GenBank/DDBJ databases">
        <title>Draft, Whole-Genome Sequence of the Anthracene-degrading Mycobacterium frederiksbergense LB501T, Isolated from a Polycyclic Aromatic Hydrocarbon (PAH)-Contaminated Soil.</title>
        <authorList>
            <person name="Augelletti F."/>
        </authorList>
    </citation>
    <scope>NUCLEOTIDE SEQUENCE [LARGE SCALE GENOMIC DNA]</scope>
    <source>
        <strain evidence="1 2">LB 501T</strain>
    </source>
</reference>
<dbReference type="RefSeq" id="WP_157997552.1">
    <property type="nucleotide sequence ID" value="NZ_CP038799.1"/>
</dbReference>
<sequence>MRHPLVQACPVRDISVFSTEKVQQIKDHQLSDYVWLSEPPVPGAVWAVDLRAIVPVSKGLLAAQESGRGVRLD</sequence>
<accession>A0A6H0S7Z5</accession>
<dbReference type="AlphaFoldDB" id="A0A6H0S7Z5"/>
<proteinExistence type="predicted"/>
<name>A0A6H0S7Z5_9MYCO</name>
<evidence type="ECO:0000313" key="1">
    <source>
        <dbReference type="EMBL" id="QIV82549.1"/>
    </source>
</evidence>
<organism evidence="1 2">
    <name type="scientific">Mycolicibacterium frederiksbergense</name>
    <dbReference type="NCBI Taxonomy" id="117567"/>
    <lineage>
        <taxon>Bacteria</taxon>
        <taxon>Bacillati</taxon>
        <taxon>Actinomycetota</taxon>
        <taxon>Actinomycetes</taxon>
        <taxon>Mycobacteriales</taxon>
        <taxon>Mycobacteriaceae</taxon>
        <taxon>Mycolicibacterium</taxon>
    </lineage>
</organism>
<dbReference type="KEGG" id="mfre:EXE63_17940"/>
<protein>
    <submittedName>
        <fullName evidence="1">Uncharacterized protein</fullName>
    </submittedName>
</protein>